<dbReference type="Pfam" id="PF08897">
    <property type="entry name" value="DUF1841"/>
    <property type="match status" value="1"/>
</dbReference>
<reference evidence="1 2" key="1">
    <citation type="submission" date="2021-05" db="EMBL/GenBank/DDBJ databases">
        <title>Genetic and Functional Diversity in Clade A Lucinid endosymbionts from the Bahamas.</title>
        <authorList>
            <person name="Giani N.M."/>
            <person name="Engel A.S."/>
            <person name="Campbell B.J."/>
        </authorList>
    </citation>
    <scope>NUCLEOTIDE SEQUENCE [LARGE SCALE GENOMIC DNA]</scope>
    <source>
        <strain evidence="1">LUC16012Gg_MoonRockCtena</strain>
    </source>
</reference>
<proteinExistence type="predicted"/>
<dbReference type="Proteomes" id="UP000770889">
    <property type="component" value="Unassembled WGS sequence"/>
</dbReference>
<dbReference type="AlphaFoldDB" id="A0A944QU89"/>
<dbReference type="EMBL" id="JAHHGM010000021">
    <property type="protein sequence ID" value="MBT2990813.1"/>
    <property type="molecule type" value="Genomic_DNA"/>
</dbReference>
<protein>
    <submittedName>
        <fullName evidence="1">DUF1841 family protein</fullName>
    </submittedName>
</protein>
<dbReference type="InterPro" id="IPR014993">
    <property type="entry name" value="DUF1841"/>
</dbReference>
<name>A0A944QU89_9GAMM</name>
<evidence type="ECO:0000313" key="1">
    <source>
        <dbReference type="EMBL" id="MBT2990813.1"/>
    </source>
</evidence>
<evidence type="ECO:0000313" key="2">
    <source>
        <dbReference type="Proteomes" id="UP000770889"/>
    </source>
</evidence>
<gene>
    <name evidence="1" type="ORF">KME65_17790</name>
</gene>
<sequence>MSGDRNQLRQVFFEAWRKHQAGDDMEPLEKMVCSVVNAHPEYHRMLNDRERYLLQEFHGEGGEENPFLHMAMHISLLEQVTTDRPLGISELYRRLCRHLGEAHEAEHQLMECLGRILWEAQSANRMPDEAAYIGCIERLLGDG</sequence>
<accession>A0A944QU89</accession>
<comment type="caution">
    <text evidence="1">The sequence shown here is derived from an EMBL/GenBank/DDBJ whole genome shotgun (WGS) entry which is preliminary data.</text>
</comment>
<organism evidence="1 2">
    <name type="scientific">Candidatus Thiodiazotropha taylori</name>
    <dbReference type="NCBI Taxonomy" id="2792791"/>
    <lineage>
        <taxon>Bacteria</taxon>
        <taxon>Pseudomonadati</taxon>
        <taxon>Pseudomonadota</taxon>
        <taxon>Gammaproteobacteria</taxon>
        <taxon>Chromatiales</taxon>
        <taxon>Sedimenticolaceae</taxon>
        <taxon>Candidatus Thiodiazotropha</taxon>
    </lineage>
</organism>